<protein>
    <submittedName>
        <fullName evidence="1">Pilus assembly protein PilP</fullName>
    </submittedName>
</protein>
<gene>
    <name evidence="1" type="ORF">ACFQPB_02945</name>
</gene>
<reference evidence="2" key="1">
    <citation type="journal article" date="2019" name="Int. J. Syst. Evol. Microbiol.">
        <title>The Global Catalogue of Microorganisms (GCM) 10K type strain sequencing project: providing services to taxonomists for standard genome sequencing and annotation.</title>
        <authorList>
            <consortium name="The Broad Institute Genomics Platform"/>
            <consortium name="The Broad Institute Genome Sequencing Center for Infectious Disease"/>
            <person name="Wu L."/>
            <person name="Ma J."/>
        </authorList>
    </citation>
    <scope>NUCLEOTIDE SEQUENCE [LARGE SCALE GENOMIC DNA]</scope>
    <source>
        <strain evidence="2">CGMCC 1.12371</strain>
    </source>
</reference>
<evidence type="ECO:0000313" key="1">
    <source>
        <dbReference type="EMBL" id="MFC7407812.1"/>
    </source>
</evidence>
<dbReference type="PROSITE" id="PS51257">
    <property type="entry name" value="PROKAR_LIPOPROTEIN"/>
    <property type="match status" value="1"/>
</dbReference>
<proteinExistence type="predicted"/>
<sequence length="181" mass="19951">MFLRPGWGACVVLVGLLAGCGGGENEDLSTWMKEQRAKTLPKVEPISEPVRFVPQPYQSEGKTPPFSQDKLTAALRRASDAASPSLTLLTPELNRRKEPLEAEPLDAIAMVGLLDRKGQRVALVKVGALLYQVRVGNYLGQNYGRILRISESDITLREIVQDGTGEWIERQAVLQLQEGIK</sequence>
<accession>A0ABW2QID7</accession>
<dbReference type="Proteomes" id="UP001596501">
    <property type="component" value="Unassembled WGS sequence"/>
</dbReference>
<dbReference type="Gene3D" id="2.30.30.830">
    <property type="match status" value="1"/>
</dbReference>
<organism evidence="1 2">
    <name type="scientific">Hydrogenophaga atypica</name>
    <dbReference type="NCBI Taxonomy" id="249409"/>
    <lineage>
        <taxon>Bacteria</taxon>
        <taxon>Pseudomonadati</taxon>
        <taxon>Pseudomonadota</taxon>
        <taxon>Betaproteobacteria</taxon>
        <taxon>Burkholderiales</taxon>
        <taxon>Comamonadaceae</taxon>
        <taxon>Hydrogenophaga</taxon>
    </lineage>
</organism>
<comment type="caution">
    <text evidence="1">The sequence shown here is derived from an EMBL/GenBank/DDBJ whole genome shotgun (WGS) entry which is preliminary data.</text>
</comment>
<evidence type="ECO:0000313" key="2">
    <source>
        <dbReference type="Proteomes" id="UP001596501"/>
    </source>
</evidence>
<dbReference type="InterPro" id="IPR007446">
    <property type="entry name" value="PilP"/>
</dbReference>
<dbReference type="EMBL" id="JBHTCA010000002">
    <property type="protein sequence ID" value="MFC7407812.1"/>
    <property type="molecule type" value="Genomic_DNA"/>
</dbReference>
<dbReference type="Pfam" id="PF04351">
    <property type="entry name" value="PilP"/>
    <property type="match status" value="1"/>
</dbReference>
<name>A0ABW2QID7_9BURK</name>
<keyword evidence="2" id="KW-1185">Reference proteome</keyword>
<dbReference type="PIRSF" id="PIRSF016481">
    <property type="entry name" value="Pilus_assembly_PilP"/>
    <property type="match status" value="1"/>
</dbReference>